<proteinExistence type="predicted"/>
<feature type="compositionally biased region" description="Basic and acidic residues" evidence="1">
    <location>
        <begin position="1"/>
        <end position="26"/>
    </location>
</feature>
<dbReference type="InterPro" id="IPR002156">
    <property type="entry name" value="RNaseH_domain"/>
</dbReference>
<accession>A0A9P6E347</accession>
<keyword evidence="4" id="KW-1185">Reference proteome</keyword>
<dbReference type="Proteomes" id="UP000807306">
    <property type="component" value="Unassembled WGS sequence"/>
</dbReference>
<organism evidence="3 4">
    <name type="scientific">Crepidotus variabilis</name>
    <dbReference type="NCBI Taxonomy" id="179855"/>
    <lineage>
        <taxon>Eukaryota</taxon>
        <taxon>Fungi</taxon>
        <taxon>Dikarya</taxon>
        <taxon>Basidiomycota</taxon>
        <taxon>Agaricomycotina</taxon>
        <taxon>Agaricomycetes</taxon>
        <taxon>Agaricomycetidae</taxon>
        <taxon>Agaricales</taxon>
        <taxon>Agaricineae</taxon>
        <taxon>Crepidotaceae</taxon>
        <taxon>Crepidotus</taxon>
    </lineage>
</organism>
<name>A0A9P6E347_9AGAR</name>
<dbReference type="AlphaFoldDB" id="A0A9P6E347"/>
<comment type="caution">
    <text evidence="3">The sequence shown here is derived from an EMBL/GenBank/DDBJ whole genome shotgun (WGS) entry which is preliminary data.</text>
</comment>
<reference evidence="3" key="1">
    <citation type="submission" date="2020-11" db="EMBL/GenBank/DDBJ databases">
        <authorList>
            <consortium name="DOE Joint Genome Institute"/>
            <person name="Ahrendt S."/>
            <person name="Riley R."/>
            <person name="Andreopoulos W."/>
            <person name="Labutti K."/>
            <person name="Pangilinan J."/>
            <person name="Ruiz-Duenas F.J."/>
            <person name="Barrasa J.M."/>
            <person name="Sanchez-Garcia M."/>
            <person name="Camarero S."/>
            <person name="Miyauchi S."/>
            <person name="Serrano A."/>
            <person name="Linde D."/>
            <person name="Babiker R."/>
            <person name="Drula E."/>
            <person name="Ayuso-Fernandez I."/>
            <person name="Pacheco R."/>
            <person name="Padilla G."/>
            <person name="Ferreira P."/>
            <person name="Barriuso J."/>
            <person name="Kellner H."/>
            <person name="Castanera R."/>
            <person name="Alfaro M."/>
            <person name="Ramirez L."/>
            <person name="Pisabarro A.G."/>
            <person name="Kuo A."/>
            <person name="Tritt A."/>
            <person name="Lipzen A."/>
            <person name="He G."/>
            <person name="Yan M."/>
            <person name="Ng V."/>
            <person name="Cullen D."/>
            <person name="Martin F."/>
            <person name="Rosso M.-N."/>
            <person name="Henrissat B."/>
            <person name="Hibbett D."/>
            <person name="Martinez A.T."/>
            <person name="Grigoriev I.V."/>
        </authorList>
    </citation>
    <scope>NUCLEOTIDE SEQUENCE</scope>
    <source>
        <strain evidence="3">CBS 506.95</strain>
    </source>
</reference>
<dbReference type="GO" id="GO:0004523">
    <property type="term" value="F:RNA-DNA hybrid ribonuclease activity"/>
    <property type="evidence" value="ECO:0007669"/>
    <property type="project" value="InterPro"/>
</dbReference>
<dbReference type="EMBL" id="MU158008">
    <property type="protein sequence ID" value="KAF9521636.1"/>
    <property type="molecule type" value="Genomic_DNA"/>
</dbReference>
<feature type="domain" description="RNase H type-1" evidence="2">
    <location>
        <begin position="1"/>
        <end position="23"/>
    </location>
</feature>
<evidence type="ECO:0000313" key="3">
    <source>
        <dbReference type="EMBL" id="KAF9521636.1"/>
    </source>
</evidence>
<feature type="non-terminal residue" evidence="3">
    <location>
        <position position="1"/>
    </location>
</feature>
<protein>
    <recommendedName>
        <fullName evidence="2">RNase H type-1 domain-containing protein</fullName>
    </recommendedName>
</protein>
<dbReference type="OrthoDB" id="3265515at2759"/>
<sequence length="74" mass="8463">WTPGHEGLEGNKKADEEARKASEKGCSRTQLLPKELQSELTHSRSAVRGAFQKRLKEKAKKEWRGSKKFKRLGQ</sequence>
<gene>
    <name evidence="3" type="ORF">CPB83DRAFT_735569</name>
</gene>
<dbReference type="GO" id="GO:0003676">
    <property type="term" value="F:nucleic acid binding"/>
    <property type="evidence" value="ECO:0007669"/>
    <property type="project" value="InterPro"/>
</dbReference>
<evidence type="ECO:0000256" key="1">
    <source>
        <dbReference type="SAM" id="MobiDB-lite"/>
    </source>
</evidence>
<evidence type="ECO:0000313" key="4">
    <source>
        <dbReference type="Proteomes" id="UP000807306"/>
    </source>
</evidence>
<feature type="non-terminal residue" evidence="3">
    <location>
        <position position="74"/>
    </location>
</feature>
<evidence type="ECO:0000259" key="2">
    <source>
        <dbReference type="PROSITE" id="PS50879"/>
    </source>
</evidence>
<dbReference type="PROSITE" id="PS50879">
    <property type="entry name" value="RNASE_H_1"/>
    <property type="match status" value="1"/>
</dbReference>
<feature type="region of interest" description="Disordered" evidence="1">
    <location>
        <begin position="1"/>
        <end position="31"/>
    </location>
</feature>